<dbReference type="Pfam" id="PF00005">
    <property type="entry name" value="ABC_tran"/>
    <property type="match status" value="1"/>
</dbReference>
<comment type="similarity">
    <text evidence="1">Belongs to the ABC transporter superfamily.</text>
</comment>
<gene>
    <name evidence="6" type="ORF">SAMN04488528_100292</name>
</gene>
<evidence type="ECO:0000259" key="5">
    <source>
        <dbReference type="PROSITE" id="PS50893"/>
    </source>
</evidence>
<dbReference type="GO" id="GO:0005524">
    <property type="term" value="F:ATP binding"/>
    <property type="evidence" value="ECO:0007669"/>
    <property type="project" value="UniProtKB-KW"/>
</dbReference>
<evidence type="ECO:0000313" key="6">
    <source>
        <dbReference type="EMBL" id="SFA76066.1"/>
    </source>
</evidence>
<dbReference type="CDD" id="cd03257">
    <property type="entry name" value="ABC_NikE_OppD_transporters"/>
    <property type="match status" value="1"/>
</dbReference>
<protein>
    <submittedName>
        <fullName evidence="6">Oligopeptide transport system ATP-binding protein</fullName>
    </submittedName>
</protein>
<dbReference type="OrthoDB" id="9806285at2"/>
<keyword evidence="2" id="KW-0813">Transport</keyword>
<dbReference type="EMBL" id="FOKI01000002">
    <property type="protein sequence ID" value="SFA76066.1"/>
    <property type="molecule type" value="Genomic_DNA"/>
</dbReference>
<keyword evidence="7" id="KW-1185">Reference proteome</keyword>
<dbReference type="InterPro" id="IPR027417">
    <property type="entry name" value="P-loop_NTPase"/>
</dbReference>
<feature type="domain" description="ABC transporter" evidence="5">
    <location>
        <begin position="9"/>
        <end position="258"/>
    </location>
</feature>
<dbReference type="InterPro" id="IPR003593">
    <property type="entry name" value="AAA+_ATPase"/>
</dbReference>
<dbReference type="GO" id="GO:0016887">
    <property type="term" value="F:ATP hydrolysis activity"/>
    <property type="evidence" value="ECO:0007669"/>
    <property type="project" value="InterPro"/>
</dbReference>
<proteinExistence type="inferred from homology"/>
<accession>A0A1I0VKI7</accession>
<dbReference type="GO" id="GO:0015833">
    <property type="term" value="P:peptide transport"/>
    <property type="evidence" value="ECO:0007669"/>
    <property type="project" value="InterPro"/>
</dbReference>
<dbReference type="AlphaFoldDB" id="A0A1I0VKI7"/>
<evidence type="ECO:0000256" key="2">
    <source>
        <dbReference type="ARBA" id="ARBA00022448"/>
    </source>
</evidence>
<keyword evidence="3" id="KW-0547">Nucleotide-binding</keyword>
<dbReference type="SMART" id="SM00382">
    <property type="entry name" value="AAA"/>
    <property type="match status" value="1"/>
</dbReference>
<dbReference type="InterPro" id="IPR050319">
    <property type="entry name" value="ABC_transp_ATP-bind"/>
</dbReference>
<dbReference type="InterPro" id="IPR017871">
    <property type="entry name" value="ABC_transporter-like_CS"/>
</dbReference>
<dbReference type="PROSITE" id="PS50893">
    <property type="entry name" value="ABC_TRANSPORTER_2"/>
    <property type="match status" value="1"/>
</dbReference>
<dbReference type="Gene3D" id="3.40.50.300">
    <property type="entry name" value="P-loop containing nucleotide triphosphate hydrolases"/>
    <property type="match status" value="1"/>
</dbReference>
<dbReference type="NCBIfam" id="TIGR01727">
    <property type="entry name" value="oligo_HPY"/>
    <property type="match status" value="1"/>
</dbReference>
<evidence type="ECO:0000313" key="7">
    <source>
        <dbReference type="Proteomes" id="UP000198619"/>
    </source>
</evidence>
<dbReference type="PANTHER" id="PTHR43776:SF7">
    <property type="entry name" value="D,D-DIPEPTIDE TRANSPORT ATP-BINDING PROTEIN DDPF-RELATED"/>
    <property type="match status" value="1"/>
</dbReference>
<dbReference type="RefSeq" id="WP_090038225.1">
    <property type="nucleotide sequence ID" value="NZ_FOKI01000002.1"/>
</dbReference>
<dbReference type="FunFam" id="3.40.50.300:FF:000016">
    <property type="entry name" value="Oligopeptide ABC transporter ATP-binding component"/>
    <property type="match status" value="1"/>
</dbReference>
<sequence length="326" mass="36585">MKKNKEMILQIKNLSKYFPADKGLFAKKSFVKAVDNVSFELNRGETLGLVGESGCGKTTTGRTILKLYEPTSGQIIFNKEDITKKSSKEMVPLRKNMQMIFQDPYASLDPRMTVGDIIAEAIDVHKLFVGAEKTNRIRFLLDKVGLTGDHINRYAHEFSGGQRQRIGIARALAVEPDFIVCDEPISALDVSIQAQIINMLEALQEDMNLTYLFIAHDLSMVKHISTHIGVMYLGRLVEKGKSNELYNKPLHPYTKSLISAVPIPDPKLAKKNKRIILQGDIPSPIDPPPGCRFKGRCRYAKPICSEIDPELKEVEPGRFVACHLFD</sequence>
<dbReference type="GO" id="GO:0055085">
    <property type="term" value="P:transmembrane transport"/>
    <property type="evidence" value="ECO:0007669"/>
    <property type="project" value="UniProtKB-ARBA"/>
</dbReference>
<evidence type="ECO:0000256" key="4">
    <source>
        <dbReference type="ARBA" id="ARBA00022840"/>
    </source>
</evidence>
<name>A0A1I0VKI7_9CLOT</name>
<dbReference type="Pfam" id="PF08352">
    <property type="entry name" value="oligo_HPY"/>
    <property type="match status" value="1"/>
</dbReference>
<organism evidence="6 7">
    <name type="scientific">Clostridium frigidicarnis</name>
    <dbReference type="NCBI Taxonomy" id="84698"/>
    <lineage>
        <taxon>Bacteria</taxon>
        <taxon>Bacillati</taxon>
        <taxon>Bacillota</taxon>
        <taxon>Clostridia</taxon>
        <taxon>Eubacteriales</taxon>
        <taxon>Clostridiaceae</taxon>
        <taxon>Clostridium</taxon>
    </lineage>
</organism>
<keyword evidence="4 6" id="KW-0067">ATP-binding</keyword>
<dbReference type="PROSITE" id="PS00211">
    <property type="entry name" value="ABC_TRANSPORTER_1"/>
    <property type="match status" value="1"/>
</dbReference>
<dbReference type="Proteomes" id="UP000198619">
    <property type="component" value="Unassembled WGS sequence"/>
</dbReference>
<dbReference type="PANTHER" id="PTHR43776">
    <property type="entry name" value="TRANSPORT ATP-BINDING PROTEIN"/>
    <property type="match status" value="1"/>
</dbReference>
<reference evidence="6 7" key="1">
    <citation type="submission" date="2016-10" db="EMBL/GenBank/DDBJ databases">
        <authorList>
            <person name="de Groot N.N."/>
        </authorList>
    </citation>
    <scope>NUCLEOTIDE SEQUENCE [LARGE SCALE GENOMIC DNA]</scope>
    <source>
        <strain evidence="6 7">DSM 12271</strain>
    </source>
</reference>
<dbReference type="InterPro" id="IPR003439">
    <property type="entry name" value="ABC_transporter-like_ATP-bd"/>
</dbReference>
<dbReference type="STRING" id="84698.SAMN04488528_100292"/>
<evidence type="ECO:0000256" key="3">
    <source>
        <dbReference type="ARBA" id="ARBA00022741"/>
    </source>
</evidence>
<dbReference type="InterPro" id="IPR013563">
    <property type="entry name" value="Oligopep_ABC_C"/>
</dbReference>
<evidence type="ECO:0000256" key="1">
    <source>
        <dbReference type="ARBA" id="ARBA00005417"/>
    </source>
</evidence>
<dbReference type="SUPFAM" id="SSF52540">
    <property type="entry name" value="P-loop containing nucleoside triphosphate hydrolases"/>
    <property type="match status" value="1"/>
</dbReference>